<dbReference type="STRING" id="43775.SAMN04489760_101139"/>
<keyword evidence="1" id="KW-0802">TPR repeat</keyword>
<sequence length="223" mass="25292">MDRASFLSEAQTLLDQGAYESALRAAKQWLDQNPGDIDALIIQCHACMRLGKLEEATSLVEDVEMVVLGLSRVFACMGDICFKGGLNQEAVKFYRRFMVLNPDSDLSRDVCGKLRILEEEQGGVIQEFRAVKAPEPPIATSLQTLTMVDLYIRQGHLDAAEALLKQMLIKAPDDSVIQEKLRDVLASKSALEKKAIQIRQREKVIQRLNRWLISLQRRRRYAF</sequence>
<name>A0A1H7UEA4_9BACT</name>
<accession>A0A1H7UEA4</accession>
<dbReference type="EMBL" id="FOBS01000001">
    <property type="protein sequence ID" value="SEL95353.1"/>
    <property type="molecule type" value="Genomic_DNA"/>
</dbReference>
<dbReference type="PROSITE" id="PS50005">
    <property type="entry name" value="TPR"/>
    <property type="match status" value="1"/>
</dbReference>
<dbReference type="InterPro" id="IPR002885">
    <property type="entry name" value="PPR_rpt"/>
</dbReference>
<dbReference type="InterPro" id="IPR011990">
    <property type="entry name" value="TPR-like_helical_dom_sf"/>
</dbReference>
<feature type="repeat" description="TPR" evidence="1">
    <location>
        <begin position="71"/>
        <end position="104"/>
    </location>
</feature>
<dbReference type="Pfam" id="PF01535">
    <property type="entry name" value="PPR"/>
    <property type="match status" value="1"/>
</dbReference>
<dbReference type="Proteomes" id="UP000198744">
    <property type="component" value="Unassembled WGS sequence"/>
</dbReference>
<dbReference type="Pfam" id="PF14559">
    <property type="entry name" value="TPR_19"/>
    <property type="match status" value="1"/>
</dbReference>
<dbReference type="InterPro" id="IPR019734">
    <property type="entry name" value="TPR_rpt"/>
</dbReference>
<dbReference type="OrthoDB" id="9773829at2"/>
<dbReference type="RefSeq" id="WP_093881853.1">
    <property type="nucleotide sequence ID" value="NZ_FOBS01000001.1"/>
</dbReference>
<dbReference type="SUPFAM" id="SSF48452">
    <property type="entry name" value="TPR-like"/>
    <property type="match status" value="1"/>
</dbReference>
<keyword evidence="3" id="KW-1185">Reference proteome</keyword>
<evidence type="ECO:0000313" key="3">
    <source>
        <dbReference type="Proteomes" id="UP000198744"/>
    </source>
</evidence>
<organism evidence="2 3">
    <name type="scientific">Syntrophus gentianae</name>
    <dbReference type="NCBI Taxonomy" id="43775"/>
    <lineage>
        <taxon>Bacteria</taxon>
        <taxon>Pseudomonadati</taxon>
        <taxon>Thermodesulfobacteriota</taxon>
        <taxon>Syntrophia</taxon>
        <taxon>Syntrophales</taxon>
        <taxon>Syntrophaceae</taxon>
        <taxon>Syntrophus</taxon>
    </lineage>
</organism>
<evidence type="ECO:0000256" key="1">
    <source>
        <dbReference type="PROSITE-ProRule" id="PRU00339"/>
    </source>
</evidence>
<gene>
    <name evidence="2" type="ORF">SAMN04489760_101139</name>
</gene>
<reference evidence="2 3" key="1">
    <citation type="submission" date="2016-10" db="EMBL/GenBank/DDBJ databases">
        <authorList>
            <person name="de Groot N.N."/>
        </authorList>
    </citation>
    <scope>NUCLEOTIDE SEQUENCE [LARGE SCALE GENOMIC DNA]</scope>
    <source>
        <strain evidence="2 3">DSM 8423</strain>
    </source>
</reference>
<proteinExistence type="predicted"/>
<evidence type="ECO:0000313" key="2">
    <source>
        <dbReference type="EMBL" id="SEL95353.1"/>
    </source>
</evidence>
<dbReference type="AlphaFoldDB" id="A0A1H7UEA4"/>
<dbReference type="Gene3D" id="1.25.40.10">
    <property type="entry name" value="Tetratricopeptide repeat domain"/>
    <property type="match status" value="2"/>
</dbReference>
<protein>
    <submittedName>
        <fullName evidence="2">Pentatricopeptide repeat domain-containing protein (PPR motif)</fullName>
    </submittedName>
</protein>